<dbReference type="InterPro" id="IPR016047">
    <property type="entry name" value="M23ase_b-sheet_dom"/>
</dbReference>
<dbReference type="eggNOG" id="COG4942">
    <property type="taxonomic scope" value="Bacteria"/>
</dbReference>
<dbReference type="Pfam" id="PF01551">
    <property type="entry name" value="Peptidase_M23"/>
    <property type="match status" value="1"/>
</dbReference>
<organism evidence="4 5">
    <name type="scientific">Pseudidiomarina salinarum</name>
    <dbReference type="NCBI Taxonomy" id="435908"/>
    <lineage>
        <taxon>Bacteria</taxon>
        <taxon>Pseudomonadati</taxon>
        <taxon>Pseudomonadota</taxon>
        <taxon>Gammaproteobacteria</taxon>
        <taxon>Alteromonadales</taxon>
        <taxon>Idiomarinaceae</taxon>
        <taxon>Pseudidiomarina</taxon>
    </lineage>
</organism>
<dbReference type="STRING" id="435908.IDSA_06465"/>
<dbReference type="OrthoDB" id="9784703at2"/>
<dbReference type="Proteomes" id="UP000054363">
    <property type="component" value="Unassembled WGS sequence"/>
</dbReference>
<evidence type="ECO:0000259" key="3">
    <source>
        <dbReference type="Pfam" id="PF01551"/>
    </source>
</evidence>
<evidence type="ECO:0000256" key="1">
    <source>
        <dbReference type="SAM" id="Coils"/>
    </source>
</evidence>
<protein>
    <recommendedName>
        <fullName evidence="3">M23ase beta-sheet core domain-containing protein</fullName>
    </recommendedName>
</protein>
<sequence>MARWLLLVLLWSLSANAMQQSADQAETEARLEAIAAELQRRQAAIEQRAEKLSLTEQELRLLELQISTVTNELNTTRNALRETQARISELQQQQQELEQRQQQQLQLLARQLDMAYRMGKHDFIKLVLNQEDPARFERLLGYYGYLNRARLAEVEELKTIQSELAQVTADLESQRQTLAEQQQEQRVQQGVVQEQQREQQQLITRLQREQTADKQRINQLREDQEALERVLEAIIAALRDEPRLDGLQALKGQLSWPAKGRVQQVFGKPRSGGVTWKGITIEAAAGTPVTAIADGRVLFANWLRGFGLVLVLDHGNGYMSLYGHNQTIIPSVGETVRRNETVALVGQSGGRSEPGLYLEIRAKGEAVNPTQWFR</sequence>
<evidence type="ECO:0000313" key="5">
    <source>
        <dbReference type="Proteomes" id="UP000054363"/>
    </source>
</evidence>
<feature type="coiled-coil region" evidence="1">
    <location>
        <begin position="157"/>
        <end position="237"/>
    </location>
</feature>
<dbReference type="PANTHER" id="PTHR21666:SF270">
    <property type="entry name" value="MUREIN HYDROLASE ACTIVATOR ENVC"/>
    <property type="match status" value="1"/>
</dbReference>
<name>A0A094IVG4_9GAMM</name>
<keyword evidence="5" id="KW-1185">Reference proteome</keyword>
<dbReference type="CDD" id="cd12797">
    <property type="entry name" value="M23_peptidase"/>
    <property type="match status" value="1"/>
</dbReference>
<feature type="coiled-coil region" evidence="1">
    <location>
        <begin position="28"/>
        <end position="110"/>
    </location>
</feature>
<dbReference type="RefSeq" id="WP_034775173.1">
    <property type="nucleotide sequence ID" value="NZ_JPER01000002.1"/>
</dbReference>
<dbReference type="InterPro" id="IPR011055">
    <property type="entry name" value="Dup_hybrid_motif"/>
</dbReference>
<feature type="chain" id="PRO_5001900344" description="M23ase beta-sheet core domain-containing protein" evidence="2">
    <location>
        <begin position="18"/>
        <end position="374"/>
    </location>
</feature>
<dbReference type="FunFam" id="2.70.70.10:FF:000003">
    <property type="entry name" value="Murein hydrolase activator EnvC"/>
    <property type="match status" value="1"/>
</dbReference>
<keyword evidence="2" id="KW-0732">Signal</keyword>
<proteinExistence type="predicted"/>
<feature type="signal peptide" evidence="2">
    <location>
        <begin position="1"/>
        <end position="17"/>
    </location>
</feature>
<evidence type="ECO:0000256" key="2">
    <source>
        <dbReference type="SAM" id="SignalP"/>
    </source>
</evidence>
<comment type="caution">
    <text evidence="4">The sequence shown here is derived from an EMBL/GenBank/DDBJ whole genome shotgun (WGS) entry which is preliminary data.</text>
</comment>
<dbReference type="EMBL" id="JPER01000002">
    <property type="protein sequence ID" value="KFZ31117.1"/>
    <property type="molecule type" value="Genomic_DNA"/>
</dbReference>
<reference evidence="4 5" key="1">
    <citation type="submission" date="2014-06" db="EMBL/GenBank/DDBJ databases">
        <title>The draft genome sequence of Idiomarina salinarum ISL-52.</title>
        <authorList>
            <person name="Du J."/>
            <person name="Shao Z."/>
        </authorList>
    </citation>
    <scope>NUCLEOTIDE SEQUENCE [LARGE SCALE GENOMIC DNA]</scope>
    <source>
        <strain evidence="4 5">ISL-52</strain>
    </source>
</reference>
<dbReference type="SUPFAM" id="SSF51261">
    <property type="entry name" value="Duplicated hybrid motif"/>
    <property type="match status" value="1"/>
</dbReference>
<dbReference type="InterPro" id="IPR050570">
    <property type="entry name" value="Cell_wall_metabolism_enzyme"/>
</dbReference>
<gene>
    <name evidence="4" type="ORF">IDSA_06465</name>
</gene>
<evidence type="ECO:0000313" key="4">
    <source>
        <dbReference type="EMBL" id="KFZ31117.1"/>
    </source>
</evidence>
<keyword evidence="1" id="KW-0175">Coiled coil</keyword>
<dbReference type="Gene3D" id="2.70.70.10">
    <property type="entry name" value="Glucose Permease (Domain IIA)"/>
    <property type="match status" value="1"/>
</dbReference>
<dbReference type="AlphaFoldDB" id="A0A094IVG4"/>
<feature type="domain" description="M23ase beta-sheet core" evidence="3">
    <location>
        <begin position="276"/>
        <end position="369"/>
    </location>
</feature>
<accession>A0A094IVG4</accession>
<dbReference type="PANTHER" id="PTHR21666">
    <property type="entry name" value="PEPTIDASE-RELATED"/>
    <property type="match status" value="1"/>
</dbReference>
<dbReference type="GO" id="GO:0004222">
    <property type="term" value="F:metalloendopeptidase activity"/>
    <property type="evidence" value="ECO:0007669"/>
    <property type="project" value="TreeGrafter"/>
</dbReference>
<dbReference type="Gene3D" id="6.10.250.3150">
    <property type="match status" value="1"/>
</dbReference>